<proteinExistence type="predicted"/>
<name>A0A927C241_9GAMM</name>
<evidence type="ECO:0000313" key="2">
    <source>
        <dbReference type="Proteomes" id="UP000610558"/>
    </source>
</evidence>
<dbReference type="InterPro" id="IPR032720">
    <property type="entry name" value="Cys_rich_CWC"/>
</dbReference>
<keyword evidence="2" id="KW-1185">Reference proteome</keyword>
<accession>A0A927C241</accession>
<dbReference type="Pfam" id="PF14375">
    <property type="entry name" value="Cys_rich_CWC"/>
    <property type="match status" value="1"/>
</dbReference>
<reference evidence="1" key="1">
    <citation type="submission" date="2020-09" db="EMBL/GenBank/DDBJ databases">
        <authorList>
            <person name="Yoon J.-W."/>
        </authorList>
    </citation>
    <scope>NUCLEOTIDE SEQUENCE</scope>
    <source>
        <strain evidence="1">KMU-158</strain>
    </source>
</reference>
<organism evidence="1 2">
    <name type="scientific">Spongiibacter pelagi</name>
    <dbReference type="NCBI Taxonomy" id="2760804"/>
    <lineage>
        <taxon>Bacteria</taxon>
        <taxon>Pseudomonadati</taxon>
        <taxon>Pseudomonadota</taxon>
        <taxon>Gammaproteobacteria</taxon>
        <taxon>Cellvibrionales</taxon>
        <taxon>Spongiibacteraceae</taxon>
        <taxon>Spongiibacter</taxon>
    </lineage>
</organism>
<gene>
    <name evidence="1" type="ORF">IB286_07015</name>
</gene>
<dbReference type="AlphaFoldDB" id="A0A927C241"/>
<protein>
    <submittedName>
        <fullName evidence="1">Cysteine-rich CWC family protein</fullName>
    </submittedName>
</protein>
<dbReference type="EMBL" id="JACXLD010000003">
    <property type="protein sequence ID" value="MBD2858758.1"/>
    <property type="molecule type" value="Genomic_DNA"/>
</dbReference>
<comment type="caution">
    <text evidence="1">The sequence shown here is derived from an EMBL/GenBank/DDBJ whole genome shotgun (WGS) entry which is preliminary data.</text>
</comment>
<sequence length="75" mass="8108">MTKDNSNTDYCPLCSKPNNCAIAAGQAAESCWCMSATLNPAVLKTLAAQERHKRCVCQSCGTQTNKPGSELFYEC</sequence>
<evidence type="ECO:0000313" key="1">
    <source>
        <dbReference type="EMBL" id="MBD2858758.1"/>
    </source>
</evidence>
<dbReference type="Proteomes" id="UP000610558">
    <property type="component" value="Unassembled WGS sequence"/>
</dbReference>